<name>A0A7R8WZK5_9CRUS</name>
<accession>A0A7R8WZK5</accession>
<dbReference type="InterPro" id="IPR018225">
    <property type="entry name" value="Transaldolase_AS"/>
</dbReference>
<comment type="pathway">
    <text evidence="2">Carbohydrate degradation; pentose phosphate pathway; D-glyceraldehyde 3-phosphate and beta-D-fructose 6-phosphate from D-ribose 5-phosphate and D-xylulose 5-phosphate (non-oxidative stage): step 2/3.</text>
</comment>
<dbReference type="InterPro" id="IPR001585">
    <property type="entry name" value="TAL/FSA"/>
</dbReference>
<dbReference type="GO" id="GO:0006098">
    <property type="term" value="P:pentose-phosphate shunt"/>
    <property type="evidence" value="ECO:0007669"/>
    <property type="project" value="UniProtKB-UniPathway"/>
</dbReference>
<dbReference type="PANTHER" id="PTHR10683">
    <property type="entry name" value="TRANSALDOLASE"/>
    <property type="match status" value="1"/>
</dbReference>
<feature type="non-terminal residue" evidence="3">
    <location>
        <position position="1"/>
    </location>
</feature>
<keyword evidence="2" id="KW-0808">Transferase</keyword>
<dbReference type="GO" id="GO:0005975">
    <property type="term" value="P:carbohydrate metabolic process"/>
    <property type="evidence" value="ECO:0007669"/>
    <property type="project" value="InterPro"/>
</dbReference>
<reference evidence="3" key="1">
    <citation type="submission" date="2020-11" db="EMBL/GenBank/DDBJ databases">
        <authorList>
            <person name="Tran Van P."/>
        </authorList>
    </citation>
    <scope>NUCLEOTIDE SEQUENCE</scope>
</reference>
<dbReference type="GO" id="GO:0004801">
    <property type="term" value="F:transaldolase activity"/>
    <property type="evidence" value="ECO:0007669"/>
    <property type="project" value="UniProtKB-EC"/>
</dbReference>
<dbReference type="PANTHER" id="PTHR10683:SF40">
    <property type="entry name" value="FRUCTOSE-6-PHOSPHATE ALDOLASE 1-RELATED"/>
    <property type="match status" value="1"/>
</dbReference>
<dbReference type="SUPFAM" id="SSF51569">
    <property type="entry name" value="Aldolase"/>
    <property type="match status" value="1"/>
</dbReference>
<comment type="catalytic activity">
    <reaction evidence="2">
        <text>D-sedoheptulose 7-phosphate + D-glyceraldehyde 3-phosphate = D-erythrose 4-phosphate + beta-D-fructose 6-phosphate</text>
        <dbReference type="Rhea" id="RHEA:17053"/>
        <dbReference type="ChEBI" id="CHEBI:16897"/>
        <dbReference type="ChEBI" id="CHEBI:57483"/>
        <dbReference type="ChEBI" id="CHEBI:57634"/>
        <dbReference type="ChEBI" id="CHEBI:59776"/>
        <dbReference type="EC" id="2.2.1.2"/>
    </reaction>
</comment>
<keyword evidence="1" id="KW-0704">Schiff base</keyword>
<protein>
    <recommendedName>
        <fullName evidence="2">Transaldolase</fullName>
        <ecNumber evidence="2">2.2.1.2</ecNumber>
    </recommendedName>
</protein>
<gene>
    <name evidence="3" type="ORF">CTOB1V02_LOCUS15700</name>
</gene>
<dbReference type="InterPro" id="IPR013785">
    <property type="entry name" value="Aldolase_TIM"/>
</dbReference>
<keyword evidence="2" id="KW-0570">Pentose shunt</keyword>
<dbReference type="Gene3D" id="3.20.20.70">
    <property type="entry name" value="Aldolase class I"/>
    <property type="match status" value="1"/>
</dbReference>
<dbReference type="OrthoDB" id="6408220at2759"/>
<dbReference type="AlphaFoldDB" id="A0A7R8WZK5"/>
<evidence type="ECO:0000256" key="2">
    <source>
        <dbReference type="RuleBase" id="RU000501"/>
    </source>
</evidence>
<dbReference type="UniPathway" id="UPA00115">
    <property type="reaction ID" value="UER00414"/>
</dbReference>
<organism evidence="3">
    <name type="scientific">Cyprideis torosa</name>
    <dbReference type="NCBI Taxonomy" id="163714"/>
    <lineage>
        <taxon>Eukaryota</taxon>
        <taxon>Metazoa</taxon>
        <taxon>Ecdysozoa</taxon>
        <taxon>Arthropoda</taxon>
        <taxon>Crustacea</taxon>
        <taxon>Oligostraca</taxon>
        <taxon>Ostracoda</taxon>
        <taxon>Podocopa</taxon>
        <taxon>Podocopida</taxon>
        <taxon>Cytherocopina</taxon>
        <taxon>Cytheroidea</taxon>
        <taxon>Cytherideidae</taxon>
        <taxon>Cyprideis</taxon>
    </lineage>
</organism>
<evidence type="ECO:0000313" key="3">
    <source>
        <dbReference type="EMBL" id="CAD7237885.1"/>
    </source>
</evidence>
<dbReference type="Pfam" id="PF00923">
    <property type="entry name" value="TAL_FSA"/>
    <property type="match status" value="1"/>
</dbReference>
<proteinExistence type="predicted"/>
<dbReference type="EMBL" id="OB693169">
    <property type="protein sequence ID" value="CAD7237885.1"/>
    <property type="molecule type" value="Genomic_DNA"/>
</dbReference>
<dbReference type="PROSITE" id="PS00958">
    <property type="entry name" value="TRANSALDOLASE_2"/>
    <property type="match status" value="1"/>
</dbReference>
<dbReference type="PROSITE" id="PS01054">
    <property type="entry name" value="TRANSALDOLASE_1"/>
    <property type="match status" value="1"/>
</dbReference>
<dbReference type="EC" id="2.2.1.2" evidence="2"/>
<sequence length="163" mass="17867">MVPLCLGQNAARYAKQMVVVVARRDLARKRAKQNLAFINHADPSDFPSEKAIKLSQTYYNTANLAQIEEAQKMGILDGVTTNPSLMAKENIVGDDAVIKHYKDICNIVDGDVNAEVISTDFEGMKKEGDSFAALDPKIVVKIPMTLEGIMAAKYFSSKGIKTN</sequence>
<comment type="function">
    <text evidence="2">Catalyzes the rate-limiting step of the non-oxidative phase in the pentose phosphate pathway. Catalyzes the reversible conversion of sedheptulose-7-phosphate and D-glyceraldehyde 3-phosphate into erythrose-4-phosphate and beta-D-fructose 6-phosphate.</text>
</comment>
<evidence type="ECO:0000256" key="1">
    <source>
        <dbReference type="ARBA" id="ARBA00023270"/>
    </source>
</evidence>